<dbReference type="STRING" id="22663.A0A2I0IM69"/>
<feature type="region of interest" description="Disordered" evidence="1">
    <location>
        <begin position="1"/>
        <end position="42"/>
    </location>
</feature>
<dbReference type="Pfam" id="PF21235">
    <property type="entry name" value="UBA_ARI1"/>
    <property type="match status" value="1"/>
</dbReference>
<dbReference type="InterPro" id="IPR048962">
    <property type="entry name" value="ARIH1-like_UBL"/>
</dbReference>
<evidence type="ECO:0000313" key="4">
    <source>
        <dbReference type="Proteomes" id="UP000233551"/>
    </source>
</evidence>
<accession>A0A2I0IM69</accession>
<proteinExistence type="predicted"/>
<feature type="non-terminal residue" evidence="3">
    <location>
        <position position="120"/>
    </location>
</feature>
<comment type="caution">
    <text evidence="3">The sequence shown here is derived from an EMBL/GenBank/DDBJ whole genome shotgun (WGS) entry which is preliminary data.</text>
</comment>
<reference evidence="3 4" key="1">
    <citation type="submission" date="2017-11" db="EMBL/GenBank/DDBJ databases">
        <title>De-novo sequencing of pomegranate (Punica granatum L.) genome.</title>
        <authorList>
            <person name="Akparov Z."/>
            <person name="Amiraslanov A."/>
            <person name="Hajiyeva S."/>
            <person name="Abbasov M."/>
            <person name="Kaur K."/>
            <person name="Hamwieh A."/>
            <person name="Solovyev V."/>
            <person name="Salamov A."/>
            <person name="Braich B."/>
            <person name="Kosarev P."/>
            <person name="Mahmoud A."/>
            <person name="Hajiyev E."/>
            <person name="Babayeva S."/>
            <person name="Izzatullayeva V."/>
            <person name="Mammadov A."/>
            <person name="Mammadov A."/>
            <person name="Sharifova S."/>
            <person name="Ojaghi J."/>
            <person name="Eynullazada K."/>
            <person name="Bayramov B."/>
            <person name="Abdulazimova A."/>
            <person name="Shahmuradov I."/>
        </authorList>
    </citation>
    <scope>NUCLEOTIDE SEQUENCE [LARGE SCALE GENOMIC DNA]</scope>
    <source>
        <strain evidence="4">cv. AG2017</strain>
        <tissue evidence="3">Leaf</tissue>
    </source>
</reference>
<feature type="compositionally biased region" description="Acidic residues" evidence="1">
    <location>
        <begin position="1"/>
        <end position="14"/>
    </location>
</feature>
<gene>
    <name evidence="3" type="ORF">CRG98_034495</name>
</gene>
<dbReference type="Proteomes" id="UP000233551">
    <property type="component" value="Unassembled WGS sequence"/>
</dbReference>
<evidence type="ECO:0000259" key="2">
    <source>
        <dbReference type="Pfam" id="PF21235"/>
    </source>
</evidence>
<evidence type="ECO:0000256" key="1">
    <source>
        <dbReference type="SAM" id="MobiDB-lite"/>
    </source>
</evidence>
<organism evidence="3 4">
    <name type="scientific">Punica granatum</name>
    <name type="common">Pomegranate</name>
    <dbReference type="NCBI Taxonomy" id="22663"/>
    <lineage>
        <taxon>Eukaryota</taxon>
        <taxon>Viridiplantae</taxon>
        <taxon>Streptophyta</taxon>
        <taxon>Embryophyta</taxon>
        <taxon>Tracheophyta</taxon>
        <taxon>Spermatophyta</taxon>
        <taxon>Magnoliopsida</taxon>
        <taxon>eudicotyledons</taxon>
        <taxon>Gunneridae</taxon>
        <taxon>Pentapetalae</taxon>
        <taxon>rosids</taxon>
        <taxon>malvids</taxon>
        <taxon>Myrtales</taxon>
        <taxon>Lythraceae</taxon>
        <taxon>Punica</taxon>
    </lineage>
</organism>
<keyword evidence="4" id="KW-1185">Reference proteome</keyword>
<dbReference type="AlphaFoldDB" id="A0A2I0IM69"/>
<dbReference type="EMBL" id="PGOL01002778">
    <property type="protein sequence ID" value="PKI45111.1"/>
    <property type="molecule type" value="Genomic_DNA"/>
</dbReference>
<evidence type="ECO:0000313" key="3">
    <source>
        <dbReference type="EMBL" id="PKI45111.1"/>
    </source>
</evidence>
<feature type="domain" description="E3 ubiquitin-protein ligase ARIH1-like UBA-like" evidence="2">
    <location>
        <begin position="56"/>
        <end position="95"/>
    </location>
</feature>
<sequence length="120" mass="13736">MDHDEEEEEEDEADFYSGGDSDSDHLDLAGEPDFDVSDDARHQQNYSVLGEEDILQRQEDDIIRVSNVLSISKVSAGILLRHYNWNVSKVHDEWFANEEKVRGAVGLLEELLVEFPNDNE</sequence>
<protein>
    <recommendedName>
        <fullName evidence="2">E3 ubiquitin-protein ligase ARIH1-like UBA-like domain-containing protein</fullName>
    </recommendedName>
</protein>
<name>A0A2I0IM69_PUNGR</name>